<evidence type="ECO:0000256" key="3">
    <source>
        <dbReference type="ARBA" id="ARBA00022771"/>
    </source>
</evidence>
<evidence type="ECO:0000256" key="5">
    <source>
        <dbReference type="ARBA" id="ARBA00023242"/>
    </source>
</evidence>
<evidence type="ECO:0000256" key="6">
    <source>
        <dbReference type="SAM" id="MobiDB-lite"/>
    </source>
</evidence>
<feature type="compositionally biased region" description="Basic and acidic residues" evidence="6">
    <location>
        <begin position="959"/>
        <end position="975"/>
    </location>
</feature>
<dbReference type="GO" id="GO:0005634">
    <property type="term" value="C:nucleus"/>
    <property type="evidence" value="ECO:0007669"/>
    <property type="project" value="UniProtKB-SubCell"/>
</dbReference>
<dbReference type="AlphaFoldDB" id="A0A8X8X4Q8"/>
<evidence type="ECO:0000256" key="2">
    <source>
        <dbReference type="ARBA" id="ARBA00022723"/>
    </source>
</evidence>
<dbReference type="SUPFAM" id="SSF57903">
    <property type="entry name" value="FYVE/PHD zinc finger"/>
    <property type="match status" value="1"/>
</dbReference>
<dbReference type="PROSITE" id="PS01359">
    <property type="entry name" value="ZF_PHD_1"/>
    <property type="match status" value="1"/>
</dbReference>
<evidence type="ECO:0000313" key="9">
    <source>
        <dbReference type="Proteomes" id="UP000298416"/>
    </source>
</evidence>
<feature type="compositionally biased region" description="Basic and acidic residues" evidence="6">
    <location>
        <begin position="754"/>
        <end position="776"/>
    </location>
</feature>
<keyword evidence="3" id="KW-0863">Zinc-finger</keyword>
<keyword evidence="5" id="KW-0539">Nucleus</keyword>
<dbReference type="InterPro" id="IPR001965">
    <property type="entry name" value="Znf_PHD"/>
</dbReference>
<keyword evidence="2" id="KW-0479">Metal-binding</keyword>
<feature type="region of interest" description="Disordered" evidence="6">
    <location>
        <begin position="740"/>
        <end position="815"/>
    </location>
</feature>
<feature type="region of interest" description="Disordered" evidence="6">
    <location>
        <begin position="1001"/>
        <end position="1041"/>
    </location>
</feature>
<reference evidence="8" key="2">
    <citation type="submission" date="2020-08" db="EMBL/GenBank/DDBJ databases">
        <title>Plant Genome Project.</title>
        <authorList>
            <person name="Zhang R.-G."/>
        </authorList>
    </citation>
    <scope>NUCLEOTIDE SEQUENCE</scope>
    <source>
        <strain evidence="8">Huo1</strain>
        <tissue evidence="8">Leaf</tissue>
    </source>
</reference>
<evidence type="ECO:0000313" key="8">
    <source>
        <dbReference type="EMBL" id="KAG6405436.1"/>
    </source>
</evidence>
<organism evidence="8">
    <name type="scientific">Salvia splendens</name>
    <name type="common">Scarlet sage</name>
    <dbReference type="NCBI Taxonomy" id="180675"/>
    <lineage>
        <taxon>Eukaryota</taxon>
        <taxon>Viridiplantae</taxon>
        <taxon>Streptophyta</taxon>
        <taxon>Embryophyta</taxon>
        <taxon>Tracheophyta</taxon>
        <taxon>Spermatophyta</taxon>
        <taxon>Magnoliopsida</taxon>
        <taxon>eudicotyledons</taxon>
        <taxon>Gunneridae</taxon>
        <taxon>Pentapetalae</taxon>
        <taxon>asterids</taxon>
        <taxon>lamiids</taxon>
        <taxon>Lamiales</taxon>
        <taxon>Lamiaceae</taxon>
        <taxon>Nepetoideae</taxon>
        <taxon>Mentheae</taxon>
        <taxon>Salviinae</taxon>
        <taxon>Salvia</taxon>
        <taxon>Salvia subgen. Calosphace</taxon>
        <taxon>core Calosphace</taxon>
    </lineage>
</organism>
<dbReference type="InterPro" id="IPR013083">
    <property type="entry name" value="Znf_RING/FYVE/PHD"/>
</dbReference>
<protein>
    <recommendedName>
        <fullName evidence="7">Zinc finger PHD-type domain-containing protein</fullName>
    </recommendedName>
</protein>
<dbReference type="SMART" id="SM00249">
    <property type="entry name" value="PHD"/>
    <property type="match status" value="1"/>
</dbReference>
<gene>
    <name evidence="8" type="ORF">SASPL_133025</name>
</gene>
<feature type="region of interest" description="Disordered" evidence="6">
    <location>
        <begin position="927"/>
        <end position="988"/>
    </location>
</feature>
<dbReference type="Pfam" id="PF24659">
    <property type="entry name" value="DUF7648"/>
    <property type="match status" value="1"/>
</dbReference>
<keyword evidence="9" id="KW-1185">Reference proteome</keyword>
<feature type="compositionally biased region" description="Low complexity" evidence="6">
    <location>
        <begin position="1001"/>
        <end position="1013"/>
    </location>
</feature>
<dbReference type="Gene3D" id="3.30.40.10">
    <property type="entry name" value="Zinc/RING finger domain, C3HC4 (zinc finger)"/>
    <property type="match status" value="1"/>
</dbReference>
<evidence type="ECO:0000256" key="1">
    <source>
        <dbReference type="ARBA" id="ARBA00004123"/>
    </source>
</evidence>
<feature type="domain" description="Zinc finger PHD-type" evidence="7">
    <location>
        <begin position="26"/>
        <end position="69"/>
    </location>
</feature>
<comment type="caution">
    <text evidence="8">The sequence shown here is derived from an EMBL/GenBank/DDBJ whole genome shotgun (WGS) entry which is preliminary data.</text>
</comment>
<sequence length="1257" mass="135469">MRSRSHRLPIAEPRHDDWVDGSWTVDCVCGVTFDDGEEMVDCDECGVWVHTRCSRYVKSEKSFACDKCKSKSSGGGGSSGVRNESEETEVAEFLVELPTKTLSIENPNPPAVASRRPFRLWADIPMEERVHLQGVPGGEPALFSGIGMSSVFGPQLWKSTGYVPKKFNLRYTEFPLLGQGKVDEKEYEEMDTANGEMNANKADNGAQVLFSLLKKHNDTSPAPVVDSVSLKGVVERGACQETEAPRQKKKLDGDKLHSAPQLSIKKKNSVTVILHSGKRKTEELRTKDQNVKKKVRATDKEGDFKKQNVHGSKAASTFSRDGKHLEFSQGRSCKDVSDDLQCGKDLGDQPLDRLGECATNLASNEHGLEANPRNDVSSGEMLRVGNKGAQVPLESENVSKTCNGVESLTEVNGPRSLSVKEEDFLNHDNDVSENLNLELDQSKVRCQIGRGYSRPSHPGPNDIHGAGWGEPGRLGRLKRTRGDGGASAVSCSEFRRAYSPTGISLLLKVTGDTHQRCQAGTGSVGTGSSVKEPVVAHVRIAAADAKESEHGQDLDIDEANSRPIKKLKIESDADDHRGQLVESLHLNNVKLDAAAEASTQSPGLSVNVVTGEGKVVGTSTVNTEATEAEVLNASRSHIVGRSKTNKPDGSAEGTPHPKREHSGSEGSIGARKRPSGLKPSSEVADELLKSNGTSRSHSTASYQRKAGVSVLRSTSSGIMSKSSENYMAATAQNSSVHIRHELSDSSQGTMKDNASADKVEHVEKCGRPKKLVKDSSRSGPVAKISETKKMSNSFDSKKASDLKDHSLHSSSKVPLGSNVASSHVAGECASLPSVEGASNKAVASAVSGKGEKSYQTGCNPPSKGHVISMTSPASSNIPATLSDEELALLLHQELNSSPRVPRVRRMRHAGSLPQLTGPNATSVLMKRTSSGGKDQGMASRRRTKDFSGDGLHAPLEAVNEVKKMDRKPTSQDNRRHNSSYSVDQLSRKEVDGALVKSVQSMKKTNTNSSMSSSVDANGHNVSNRPSSRSAADDDRQMVSRQTNRTLPGLIAEIMSEGKRMTYEELCNAVLPLTLPCMPLVSTVPSGVDIVFVCAQSSLLVSGCKVFVGLSVPALCWSLWLERSREDLEDLAESLEEVQDRTSVSRKRGKLDTDSLSMESEDNEDQMVKTSKDAGSKSFESHQEDVPKGKRKARKRKRLALQGRGVVRRRRRAGVVSDDESESFSCSSEDSMSSEEEIQGGGTSVVGSEVSASSDEGR</sequence>
<dbReference type="InterPro" id="IPR011011">
    <property type="entry name" value="Znf_FYVE_PHD"/>
</dbReference>
<feature type="region of interest" description="Disordered" evidence="6">
    <location>
        <begin position="626"/>
        <end position="710"/>
    </location>
</feature>
<feature type="region of interest" description="Disordered" evidence="6">
    <location>
        <begin position="1134"/>
        <end position="1257"/>
    </location>
</feature>
<dbReference type="InterPro" id="IPR019786">
    <property type="entry name" value="Zinc_finger_PHD-type_CS"/>
</dbReference>
<dbReference type="EMBL" id="PNBA02000012">
    <property type="protein sequence ID" value="KAG6405436.1"/>
    <property type="molecule type" value="Genomic_DNA"/>
</dbReference>
<dbReference type="PANTHER" id="PTHR14571">
    <property type="entry name" value="HISTONE-LYSINE N-METHYLTRANSFERASE SET-26-RELATED"/>
    <property type="match status" value="1"/>
</dbReference>
<feature type="compositionally biased region" description="Polar residues" evidence="6">
    <location>
        <begin position="690"/>
        <end position="702"/>
    </location>
</feature>
<evidence type="ECO:0000259" key="7">
    <source>
        <dbReference type="SMART" id="SM00249"/>
    </source>
</evidence>
<feature type="compositionally biased region" description="Low complexity" evidence="6">
    <location>
        <begin position="1244"/>
        <end position="1257"/>
    </location>
</feature>
<dbReference type="InterPro" id="IPR056065">
    <property type="entry name" value="DUF7648"/>
</dbReference>
<name>A0A8X8X4Q8_SALSN</name>
<feature type="compositionally biased region" description="Polar residues" evidence="6">
    <location>
        <begin position="1019"/>
        <end position="1029"/>
    </location>
</feature>
<keyword evidence="4" id="KW-0862">Zinc</keyword>
<dbReference type="Proteomes" id="UP000298416">
    <property type="component" value="Unassembled WGS sequence"/>
</dbReference>
<accession>A0A8X8X4Q8</accession>
<dbReference type="PANTHER" id="PTHR14571:SF9">
    <property type="entry name" value="HISTONE-LYSINE N-METHYLTRANSFERASE SET-26-RELATED"/>
    <property type="match status" value="1"/>
</dbReference>
<feature type="compositionally biased region" description="Basic and acidic residues" evidence="6">
    <location>
        <begin position="1165"/>
        <end position="1187"/>
    </location>
</feature>
<feature type="region of interest" description="Disordered" evidence="6">
    <location>
        <begin position="451"/>
        <end position="470"/>
    </location>
</feature>
<feature type="compositionally biased region" description="Basic residues" evidence="6">
    <location>
        <begin position="1188"/>
        <end position="1198"/>
    </location>
</feature>
<comment type="subcellular location">
    <subcellularLocation>
        <location evidence="1">Nucleus</location>
    </subcellularLocation>
</comment>
<reference evidence="8" key="1">
    <citation type="submission" date="2018-01" db="EMBL/GenBank/DDBJ databases">
        <authorList>
            <person name="Mao J.F."/>
        </authorList>
    </citation>
    <scope>NUCLEOTIDE SEQUENCE</scope>
    <source>
        <strain evidence="8">Huo1</strain>
        <tissue evidence="8">Leaf</tissue>
    </source>
</reference>
<proteinExistence type="predicted"/>
<feature type="compositionally biased region" description="Basic and acidic residues" evidence="6">
    <location>
        <begin position="785"/>
        <end position="807"/>
    </location>
</feature>
<dbReference type="GO" id="GO:0008270">
    <property type="term" value="F:zinc ion binding"/>
    <property type="evidence" value="ECO:0007669"/>
    <property type="project" value="UniProtKB-KW"/>
</dbReference>
<evidence type="ECO:0000256" key="4">
    <source>
        <dbReference type="ARBA" id="ARBA00022833"/>
    </source>
</evidence>